<protein>
    <submittedName>
        <fullName evidence="1">Uncharacterized protein</fullName>
    </submittedName>
</protein>
<reference evidence="1 2" key="1">
    <citation type="submission" date="2017-07" db="EMBL/GenBank/DDBJ databases">
        <title>Mechanisms for carbon and nitrogen cycling indicate functional differentiation within the Candidate Phyla Radiation.</title>
        <authorList>
            <person name="Danczak R.E."/>
            <person name="Johnston M.D."/>
            <person name="Kenah C."/>
            <person name="Slattery M."/>
            <person name="Wrighton K.C."/>
            <person name="Wilkins M.J."/>
        </authorList>
    </citation>
    <scope>NUCLEOTIDE SEQUENCE [LARGE SCALE GENOMIC DNA]</scope>
    <source>
        <strain evidence="1">Licking1014_7</strain>
    </source>
</reference>
<organism evidence="1 2">
    <name type="scientific">Candidatus Berkelbacteria bacterium Licking1014_7</name>
    <dbReference type="NCBI Taxonomy" id="2017147"/>
    <lineage>
        <taxon>Bacteria</taxon>
        <taxon>Candidatus Berkelbacteria</taxon>
    </lineage>
</organism>
<dbReference type="AlphaFoldDB" id="A0A554LHS0"/>
<name>A0A554LHS0_9BACT</name>
<proteinExistence type="predicted"/>
<evidence type="ECO:0000313" key="1">
    <source>
        <dbReference type="EMBL" id="TSC92390.1"/>
    </source>
</evidence>
<evidence type="ECO:0000313" key="2">
    <source>
        <dbReference type="Proteomes" id="UP000315689"/>
    </source>
</evidence>
<gene>
    <name evidence="1" type="ORF">CEN89_726</name>
</gene>
<dbReference type="EMBL" id="VMGK01000030">
    <property type="protein sequence ID" value="TSC92390.1"/>
    <property type="molecule type" value="Genomic_DNA"/>
</dbReference>
<sequence length="263" mass="30108">MSMNGQIFRNSEETRKAIFNNIQHISKNASSMVDNKFQNEIDIIVEKLSKTFHILNIIVNYTDQKKVSDIKFDSNILLWQGANALVGSLQLIRQGYLIEPNILNRYVVESLTLAIDLFTNPNHYQKFKDGKLSGEKCITSAKKVIRVIGQIYGILSQMTHPQSSILGTYFVRNRNTMLIGGGVLKETLHRVGLNLGILGFVTHVFLGGVELIFYDFVPCHRFWVKQGGNLYKWQPNDREKKFGEMTQKMIHEALLELKESKND</sequence>
<comment type="caution">
    <text evidence="1">The sequence shown here is derived from an EMBL/GenBank/DDBJ whole genome shotgun (WGS) entry which is preliminary data.</text>
</comment>
<dbReference type="Proteomes" id="UP000315689">
    <property type="component" value="Unassembled WGS sequence"/>
</dbReference>
<accession>A0A554LHS0</accession>